<organism evidence="1 2">
    <name type="scientific">Aureibacillus halotolerans</name>
    <dbReference type="NCBI Taxonomy" id="1508390"/>
    <lineage>
        <taxon>Bacteria</taxon>
        <taxon>Bacillati</taxon>
        <taxon>Bacillota</taxon>
        <taxon>Bacilli</taxon>
        <taxon>Bacillales</taxon>
        <taxon>Bacillaceae</taxon>
        <taxon>Aureibacillus</taxon>
    </lineage>
</organism>
<gene>
    <name evidence="1" type="ORF">EV213_107146</name>
</gene>
<evidence type="ECO:0000313" key="1">
    <source>
        <dbReference type="EMBL" id="TDQ39779.1"/>
    </source>
</evidence>
<accession>A0A4R6U5A0</accession>
<protein>
    <submittedName>
        <fullName evidence="1">Uncharacterized protein</fullName>
    </submittedName>
</protein>
<dbReference type="EMBL" id="SNYJ01000007">
    <property type="protein sequence ID" value="TDQ39779.1"/>
    <property type="molecule type" value="Genomic_DNA"/>
</dbReference>
<dbReference type="NCBIfam" id="NF038310">
    <property type="entry name" value="lysogeny_AimR"/>
    <property type="match status" value="1"/>
</dbReference>
<proteinExistence type="predicted"/>
<dbReference type="RefSeq" id="WP_133580453.1">
    <property type="nucleotide sequence ID" value="NZ_SNYJ01000007.1"/>
</dbReference>
<dbReference type="AlphaFoldDB" id="A0A4R6U5A0"/>
<keyword evidence="2" id="KW-1185">Reference proteome</keyword>
<dbReference type="InterPro" id="IPR047705">
    <property type="entry name" value="AimR-like"/>
</dbReference>
<evidence type="ECO:0000313" key="2">
    <source>
        <dbReference type="Proteomes" id="UP000295632"/>
    </source>
</evidence>
<name>A0A4R6U5A0_9BACI</name>
<sequence length="387" mass="45220">MRLLKTAIQNKIQESPETIHRLTPLLQSKNEEELLRFVEDPKDELEDFHALLKIIRTLFPERERELMEDYCLNLDPEKESMSIGLIYSFITNFKTLEKSLVLLISKSGYDKELAELSSIALKVKQKQMNELKGIELLYEYNESPSSIVKAFANVLQSSFYFNLRMIDFYLQLSIITKRLIDQVENQYIRYLFKARMSLLETAGYVAIGLTDDGKQIGVEALKNTDEPYMKYMFHVFIGNSFLFDDYENAKLNFETAIESIEIYDDITPNDAYRSHNFLNNFWGKPPIFLNDQSDHISDIHEIAFYYIRNDNPDKGLGVLDSIDSLLLNDSQKGFHNYYRGLATQQLDYFYESILHFNYAGEKYFKKFPIHELEKSGVSNTLIRVLSS</sequence>
<reference evidence="1 2" key="1">
    <citation type="submission" date="2019-03" db="EMBL/GenBank/DDBJ databases">
        <title>Genomic Encyclopedia of Type Strains, Phase IV (KMG-IV): sequencing the most valuable type-strain genomes for metagenomic binning, comparative biology and taxonomic classification.</title>
        <authorList>
            <person name="Goeker M."/>
        </authorList>
    </citation>
    <scope>NUCLEOTIDE SEQUENCE [LARGE SCALE GENOMIC DNA]</scope>
    <source>
        <strain evidence="1 2">DSM 28697</strain>
    </source>
</reference>
<dbReference type="OrthoDB" id="2828974at2"/>
<dbReference type="Proteomes" id="UP000295632">
    <property type="component" value="Unassembled WGS sequence"/>
</dbReference>
<dbReference type="Pfam" id="PF22871">
    <property type="entry name" value="AimR"/>
    <property type="match status" value="1"/>
</dbReference>
<comment type="caution">
    <text evidence="1">The sequence shown here is derived from an EMBL/GenBank/DDBJ whole genome shotgun (WGS) entry which is preliminary data.</text>
</comment>